<dbReference type="Proteomes" id="UP000694569">
    <property type="component" value="Unplaced"/>
</dbReference>
<name>A0A8C5PS49_9ANUR</name>
<dbReference type="PANTHER" id="PTHR46596:SF1">
    <property type="entry name" value="SORTING NEXIN-4"/>
    <property type="match status" value="1"/>
</dbReference>
<dbReference type="GO" id="GO:0005886">
    <property type="term" value="C:plasma membrane"/>
    <property type="evidence" value="ECO:0007669"/>
    <property type="project" value="TreeGrafter"/>
</dbReference>
<dbReference type="Pfam" id="PF00787">
    <property type="entry name" value="PX"/>
    <property type="match status" value="1"/>
</dbReference>
<feature type="compositionally biased region" description="Basic and acidic residues" evidence="3">
    <location>
        <begin position="54"/>
        <end position="83"/>
    </location>
</feature>
<dbReference type="GO" id="GO:0031901">
    <property type="term" value="C:early endosome membrane"/>
    <property type="evidence" value="ECO:0007669"/>
    <property type="project" value="TreeGrafter"/>
</dbReference>
<evidence type="ECO:0000256" key="3">
    <source>
        <dbReference type="SAM" id="MobiDB-lite"/>
    </source>
</evidence>
<dbReference type="SMART" id="SM00312">
    <property type="entry name" value="PX"/>
    <property type="match status" value="1"/>
</dbReference>
<gene>
    <name evidence="5" type="primary">SNX4</name>
</gene>
<feature type="region of interest" description="Disordered" evidence="3">
    <location>
        <begin position="24"/>
        <end position="83"/>
    </location>
</feature>
<keyword evidence="2" id="KW-0813">Transport</keyword>
<dbReference type="PANTHER" id="PTHR46596">
    <property type="entry name" value="SORTING NEXIN-4"/>
    <property type="match status" value="1"/>
</dbReference>
<dbReference type="Ensembl" id="ENSLLET00000027665.1">
    <property type="protein sequence ID" value="ENSLLEP00000026632.1"/>
    <property type="gene ID" value="ENSLLEG00000016884.1"/>
</dbReference>
<dbReference type="GO" id="GO:0015031">
    <property type="term" value="P:protein transport"/>
    <property type="evidence" value="ECO:0007669"/>
    <property type="project" value="UniProtKB-KW"/>
</dbReference>
<keyword evidence="2" id="KW-0653">Protein transport</keyword>
<evidence type="ECO:0000256" key="2">
    <source>
        <dbReference type="ARBA" id="ARBA00022927"/>
    </source>
</evidence>
<reference evidence="5" key="2">
    <citation type="submission" date="2025-09" db="UniProtKB">
        <authorList>
            <consortium name="Ensembl"/>
        </authorList>
    </citation>
    <scope>IDENTIFICATION</scope>
</reference>
<dbReference type="CDD" id="cd06864">
    <property type="entry name" value="PX_SNX4"/>
    <property type="match status" value="1"/>
</dbReference>
<dbReference type="InterPro" id="IPR001683">
    <property type="entry name" value="PX_dom"/>
</dbReference>
<dbReference type="SUPFAM" id="SSF64268">
    <property type="entry name" value="PX domain"/>
    <property type="match status" value="1"/>
</dbReference>
<evidence type="ECO:0000256" key="1">
    <source>
        <dbReference type="ARBA" id="ARBA00010883"/>
    </source>
</evidence>
<dbReference type="InterPro" id="IPR027267">
    <property type="entry name" value="AH/BAR_dom_sf"/>
</dbReference>
<dbReference type="GeneTree" id="ENSGT00930000151029"/>
<dbReference type="InterPro" id="IPR034783">
    <property type="entry name" value="SNX4"/>
</dbReference>
<feature type="domain" description="PX" evidence="4">
    <location>
        <begin position="542"/>
        <end position="669"/>
    </location>
</feature>
<dbReference type="InterPro" id="IPR034902">
    <property type="entry name" value="PX_SNX4"/>
</dbReference>
<dbReference type="CDD" id="cd07622">
    <property type="entry name" value="BAR_SNX4"/>
    <property type="match status" value="1"/>
</dbReference>
<dbReference type="GO" id="GO:0032266">
    <property type="term" value="F:phosphatidylinositol-3-phosphate binding"/>
    <property type="evidence" value="ECO:0007669"/>
    <property type="project" value="TreeGrafter"/>
</dbReference>
<evidence type="ECO:0000259" key="4">
    <source>
        <dbReference type="PROSITE" id="PS50195"/>
    </source>
</evidence>
<sequence>GFTTQTPIDLYACALTLSPPGRHGVSWQPGTGSCRDTGNRTGNGCHSTGRRRYPAGDRYLDDGSRRRRSGERGGAESGHRGEGSLRITPCPGLYLPVTPCPGLYLPVTPCPGLYLPVTPCPGLYLPITPCPGLYLPITPCPGLYLPVTPCPGLYLPITPCPGLYLPITPCPGLYLPITPCPGLYLPVTPCPGLYLPITPCPGLYLPITPCPGLYLPVTPCPGLYLPVTPCPGLYLPVTPCRDYISLLHPARDYTSLLHPARDYISLLHPARIIPPCYTPPGIILPITPCPGLYLPVTPCPGLYLPVTPRPGLYLLITPCPGLYLPVTPRPGLYLPITPCPGLYLPVTPCPGLYLPITPCPGLYLPVTPCPGLYLPVTPCPGLYLPVTPCPGLYLPVTPCPGLYLPVTPCPGLYLPVTPCPGLYLPVTPCPGLYLPVTPYPGLYLPYCALARIIPPVLRPGPDYTSRIAPWPGLYLPYCALARIIPPVLRPGPDYTSRIAPWPGLYLPYSALAGVYCAVALYRGCCFSFQSDEDSLLMKLEISVSEAEKRTGKNAVNMQETYTAYLIETRSLEPPAEGQSSPLDALWRRYSEFELLRGYLSVSYPFMVVPPLPEKRAEFVWHKLSADNMDPDFVERRRIGLENFLMRVASHPVLCHDELFHAFLTQESGWKEVVSEAGLQMKTDSRLKALNATFRVRNPDKRFTELKHYSDELQSVISHLLRVRARVADRLYGVYKVHGNYGRVFSEWSAIEKEMGDGLQSAGHHMDVYASSIDDILEEEEHYADQLKEYLFYAEALRAVCRKHELMQYDLEMSALDLASKKQQSEELATGTVRTFSLKGVTSKLFGQETPEQREAKLKLLEEQIEEGEEQLKVRNVESREFVKNAWLEIERFKEQKNRDLKEALISYAVMQISMCKKGIQVWTNAKECFSKM</sequence>
<dbReference type="GO" id="GO:0031201">
    <property type="term" value="C:SNARE complex"/>
    <property type="evidence" value="ECO:0007669"/>
    <property type="project" value="TreeGrafter"/>
</dbReference>
<dbReference type="AlphaFoldDB" id="A0A8C5PS49"/>
<dbReference type="FunFam" id="1.20.1270.60:FF:000035">
    <property type="entry name" value="Sorting nexin 4"/>
    <property type="match status" value="1"/>
</dbReference>
<evidence type="ECO:0000313" key="5">
    <source>
        <dbReference type="Ensembl" id="ENSLLEP00000026632.1"/>
    </source>
</evidence>
<keyword evidence="6" id="KW-1185">Reference proteome</keyword>
<organism evidence="5 6">
    <name type="scientific">Leptobrachium leishanense</name>
    <name type="common">Leishan spiny toad</name>
    <dbReference type="NCBI Taxonomy" id="445787"/>
    <lineage>
        <taxon>Eukaryota</taxon>
        <taxon>Metazoa</taxon>
        <taxon>Chordata</taxon>
        <taxon>Craniata</taxon>
        <taxon>Vertebrata</taxon>
        <taxon>Euteleostomi</taxon>
        <taxon>Amphibia</taxon>
        <taxon>Batrachia</taxon>
        <taxon>Anura</taxon>
        <taxon>Pelobatoidea</taxon>
        <taxon>Megophryidae</taxon>
        <taxon>Leptobrachium</taxon>
    </lineage>
</organism>
<dbReference type="PROSITE" id="PS50195">
    <property type="entry name" value="PX"/>
    <property type="match status" value="1"/>
</dbReference>
<dbReference type="OrthoDB" id="289314at2759"/>
<dbReference type="InterPro" id="IPR037430">
    <property type="entry name" value="SNX4_BAR"/>
</dbReference>
<feature type="compositionally biased region" description="Polar residues" evidence="3">
    <location>
        <begin position="28"/>
        <end position="46"/>
    </location>
</feature>
<evidence type="ECO:0000313" key="6">
    <source>
        <dbReference type="Proteomes" id="UP000694569"/>
    </source>
</evidence>
<dbReference type="GO" id="GO:2000786">
    <property type="term" value="P:positive regulation of autophagosome assembly"/>
    <property type="evidence" value="ECO:0007669"/>
    <property type="project" value="TreeGrafter"/>
</dbReference>
<dbReference type="Gene3D" id="3.30.1520.10">
    <property type="entry name" value="Phox-like domain"/>
    <property type="match status" value="1"/>
</dbReference>
<dbReference type="InterPro" id="IPR036871">
    <property type="entry name" value="PX_dom_sf"/>
</dbReference>
<comment type="similarity">
    <text evidence="1">Belongs to the sorting nexin family.</text>
</comment>
<dbReference type="Gene3D" id="1.20.1270.60">
    <property type="entry name" value="Arfaptin homology (AH) domain/BAR domain"/>
    <property type="match status" value="1"/>
</dbReference>
<proteinExistence type="inferred from homology"/>
<protein>
    <submittedName>
        <fullName evidence="5">Sorting nexin 4</fullName>
    </submittedName>
</protein>
<reference evidence="5" key="1">
    <citation type="submission" date="2025-08" db="UniProtKB">
        <authorList>
            <consortium name="Ensembl"/>
        </authorList>
    </citation>
    <scope>IDENTIFICATION</scope>
</reference>
<accession>A0A8C5PS49</accession>